<organism evidence="3 4">
    <name type="scientific">Micromonospora chalcea</name>
    <dbReference type="NCBI Taxonomy" id="1874"/>
    <lineage>
        <taxon>Bacteria</taxon>
        <taxon>Bacillati</taxon>
        <taxon>Actinomycetota</taxon>
        <taxon>Actinomycetes</taxon>
        <taxon>Micromonosporales</taxon>
        <taxon>Micromonosporaceae</taxon>
        <taxon>Micromonospora</taxon>
    </lineage>
</organism>
<dbReference type="Proteomes" id="UP000274694">
    <property type="component" value="Unassembled WGS sequence"/>
</dbReference>
<accession>A0ABX9Y6G0</accession>
<dbReference type="InterPro" id="IPR011251">
    <property type="entry name" value="Luciferase-like_dom"/>
</dbReference>
<keyword evidence="1" id="KW-0560">Oxidoreductase</keyword>
<comment type="caution">
    <text evidence="3">The sequence shown here is derived from an EMBL/GenBank/DDBJ whole genome shotgun (WGS) entry which is preliminary data.</text>
</comment>
<dbReference type="InterPro" id="IPR036661">
    <property type="entry name" value="Luciferase-like_sf"/>
</dbReference>
<gene>
    <name evidence="3" type="ORF">DLJ60_08585</name>
</gene>
<dbReference type="EMBL" id="QGTA01000146">
    <property type="protein sequence ID" value="RQW94675.1"/>
    <property type="molecule type" value="Genomic_DNA"/>
</dbReference>
<evidence type="ECO:0000313" key="4">
    <source>
        <dbReference type="Proteomes" id="UP000274694"/>
    </source>
</evidence>
<dbReference type="PANTHER" id="PTHR43244">
    <property type="match status" value="1"/>
</dbReference>
<name>A0ABX9Y6G0_MICCH</name>
<proteinExistence type="predicted"/>
<dbReference type="Pfam" id="PF00296">
    <property type="entry name" value="Bac_luciferase"/>
    <property type="match status" value="1"/>
</dbReference>
<evidence type="ECO:0000313" key="3">
    <source>
        <dbReference type="EMBL" id="RQW94675.1"/>
    </source>
</evidence>
<keyword evidence="4" id="KW-1185">Reference proteome</keyword>
<dbReference type="CDD" id="cd01097">
    <property type="entry name" value="Tetrahydromethanopterin_reductase"/>
    <property type="match status" value="1"/>
</dbReference>
<sequence>MFDRSHRPTALPEFVRALDRMPVDDCWIVEDIGWAGSVALTATALANSSRLRIGMGVCPVPLRNPVLHAMELAALAELHPGRLIAGLGHGSPARLRRVAPRGGSQLALLEATLAAVRRLLAGDRVTLRRESVHLDDARLEHVPPVPPALYVGAVGPRTLALSGRIADGTVLAEGCTPDVLGRDLAYLRAGGAGPHEVVVYQHLLIHSDKRHVEKVGGPVIAKFAELHRVAPDPAMIAAGDPGTAAKRVTSLWDAGADTVVLRPIGADPLTQVRRVLEALGR</sequence>
<reference evidence="3 4" key="1">
    <citation type="submission" date="2018-05" db="EMBL/GenBank/DDBJ databases">
        <title>Micromonospora from Atacama Desert.</title>
        <authorList>
            <person name="Carro L."/>
            <person name="Goodfellow M."/>
            <person name="Klenk H.-P."/>
        </authorList>
    </citation>
    <scope>NUCLEOTIDE SEQUENCE [LARGE SCALE GENOMIC DNA]</scope>
    <source>
        <strain evidence="3 4">LB41</strain>
    </source>
</reference>
<feature type="domain" description="Luciferase-like" evidence="2">
    <location>
        <begin position="7"/>
        <end position="192"/>
    </location>
</feature>
<evidence type="ECO:0000259" key="2">
    <source>
        <dbReference type="Pfam" id="PF00296"/>
    </source>
</evidence>
<evidence type="ECO:0000256" key="1">
    <source>
        <dbReference type="ARBA" id="ARBA00023002"/>
    </source>
</evidence>
<dbReference type="RefSeq" id="WP_083296900.1">
    <property type="nucleotide sequence ID" value="NZ_JBITWN010000004.1"/>
</dbReference>
<protein>
    <submittedName>
        <fullName evidence="3">LLM class flavin-dependent oxidoreductase</fullName>
    </submittedName>
</protein>
<dbReference type="SUPFAM" id="SSF51679">
    <property type="entry name" value="Bacterial luciferase-like"/>
    <property type="match status" value="1"/>
</dbReference>
<dbReference type="Gene3D" id="3.20.20.30">
    <property type="entry name" value="Luciferase-like domain"/>
    <property type="match status" value="1"/>
</dbReference>
<dbReference type="PANTHER" id="PTHR43244:SF1">
    <property type="entry name" value="5,10-METHYLENETETRAHYDROMETHANOPTERIN REDUCTASE"/>
    <property type="match status" value="1"/>
</dbReference>
<dbReference type="InterPro" id="IPR050564">
    <property type="entry name" value="F420-G6PD/mer"/>
</dbReference>